<proteinExistence type="predicted"/>
<evidence type="ECO:0008006" key="4">
    <source>
        <dbReference type="Google" id="ProtNLM"/>
    </source>
</evidence>
<gene>
    <name evidence="2" type="ORF">SAMN06265373_10844</name>
</gene>
<protein>
    <recommendedName>
        <fullName evidence="4">DUF3887 domain-containing protein</fullName>
    </recommendedName>
</protein>
<reference evidence="2 3" key="1">
    <citation type="submission" date="2017-05" db="EMBL/GenBank/DDBJ databases">
        <authorList>
            <person name="Varghese N."/>
            <person name="Submissions S."/>
        </authorList>
    </citation>
    <scope>NUCLEOTIDE SEQUENCE [LARGE SCALE GENOMIC DNA]</scope>
    <source>
        <strain evidence="2 3">DSM 29734</strain>
    </source>
</reference>
<evidence type="ECO:0000313" key="3">
    <source>
        <dbReference type="Proteomes" id="UP001157961"/>
    </source>
</evidence>
<accession>A0ABY1PDW7</accession>
<dbReference type="Proteomes" id="UP001157961">
    <property type="component" value="Unassembled WGS sequence"/>
</dbReference>
<keyword evidence="1" id="KW-0732">Signal</keyword>
<organism evidence="2 3">
    <name type="scientific">Shimia sagamensis</name>
    <dbReference type="NCBI Taxonomy" id="1566352"/>
    <lineage>
        <taxon>Bacteria</taxon>
        <taxon>Pseudomonadati</taxon>
        <taxon>Pseudomonadota</taxon>
        <taxon>Alphaproteobacteria</taxon>
        <taxon>Rhodobacterales</taxon>
        <taxon>Roseobacteraceae</taxon>
    </lineage>
</organism>
<evidence type="ECO:0000256" key="1">
    <source>
        <dbReference type="SAM" id="SignalP"/>
    </source>
</evidence>
<name>A0ABY1PDW7_9RHOB</name>
<feature type="signal peptide" evidence="1">
    <location>
        <begin position="1"/>
        <end position="21"/>
    </location>
</feature>
<comment type="caution">
    <text evidence="2">The sequence shown here is derived from an EMBL/GenBank/DDBJ whole genome shotgun (WGS) entry which is preliminary data.</text>
</comment>
<evidence type="ECO:0000313" key="2">
    <source>
        <dbReference type="EMBL" id="SMP31692.1"/>
    </source>
</evidence>
<keyword evidence="3" id="KW-1185">Reference proteome</keyword>
<feature type="chain" id="PRO_5046563963" description="DUF3887 domain-containing protein" evidence="1">
    <location>
        <begin position="22"/>
        <end position="139"/>
    </location>
</feature>
<dbReference type="EMBL" id="FXTY01000008">
    <property type="protein sequence ID" value="SMP31692.1"/>
    <property type="molecule type" value="Genomic_DNA"/>
</dbReference>
<sequence length="139" mass="15580">MIKNLLLSTAVVVATSTVLVAQTNMRTQFNQALALFNEMVMNMEIGEALDMIQPDVILSDAEKQEYNSALSDAFPDPFIGSATVQSEALKSGFRQEMLAYWTEGGDYLYLYLVMHTQGAQQQVIHVEHSTTFSKFISRF</sequence>